<dbReference type="OrthoDB" id="66881at2759"/>
<evidence type="ECO:0000256" key="1">
    <source>
        <dbReference type="ARBA" id="ARBA00022630"/>
    </source>
</evidence>
<keyword evidence="6" id="KW-1185">Reference proteome</keyword>
<evidence type="ECO:0000313" key="6">
    <source>
        <dbReference type="Proteomes" id="UP000053328"/>
    </source>
</evidence>
<evidence type="ECO:0000256" key="2">
    <source>
        <dbReference type="ARBA" id="ARBA00022827"/>
    </source>
</evidence>
<protein>
    <recommendedName>
        <fullName evidence="7">FAD/NAD(P)-binding domain-containing protein</fullName>
    </recommendedName>
</protein>
<evidence type="ECO:0000313" key="5">
    <source>
        <dbReference type="EMBL" id="KIW12828.1"/>
    </source>
</evidence>
<dbReference type="RefSeq" id="XP_016233044.1">
    <property type="nucleotide sequence ID" value="XM_016382341.1"/>
</dbReference>
<evidence type="ECO:0000256" key="3">
    <source>
        <dbReference type="ARBA" id="ARBA00022857"/>
    </source>
</evidence>
<reference evidence="5 6" key="1">
    <citation type="submission" date="2015-01" db="EMBL/GenBank/DDBJ databases">
        <title>The Genome Sequence of Exophiala spinifera CBS89968.</title>
        <authorList>
            <consortium name="The Broad Institute Genomics Platform"/>
            <person name="Cuomo C."/>
            <person name="de Hoog S."/>
            <person name="Gorbushina A."/>
            <person name="Stielow B."/>
            <person name="Teixiera M."/>
            <person name="Abouelleil A."/>
            <person name="Chapman S.B."/>
            <person name="Priest M."/>
            <person name="Young S.K."/>
            <person name="Wortman J."/>
            <person name="Nusbaum C."/>
            <person name="Birren B."/>
        </authorList>
    </citation>
    <scope>NUCLEOTIDE SEQUENCE [LARGE SCALE GENOMIC DNA]</scope>
    <source>
        <strain evidence="5 6">CBS 89968</strain>
    </source>
</reference>
<evidence type="ECO:0008006" key="7">
    <source>
        <dbReference type="Google" id="ProtNLM"/>
    </source>
</evidence>
<gene>
    <name evidence="5" type="ORF">PV08_08015</name>
</gene>
<dbReference type="GO" id="GO:0016491">
    <property type="term" value="F:oxidoreductase activity"/>
    <property type="evidence" value="ECO:0007669"/>
    <property type="project" value="UniProtKB-KW"/>
</dbReference>
<dbReference type="Proteomes" id="UP000053328">
    <property type="component" value="Unassembled WGS sequence"/>
</dbReference>
<sequence length="545" mass="62159">MGDAGEFSTAQSNDNLDYDVLIIGAGLSGIYSTYKMRQYGLRARVLEAGSGVGGTWFWNRYPGARFDSESWSYNFSFSQEVLDEWSWTEHFAPASETLKYCQFLATKFDLERDMQFNTRVKSARFQEASRSWLLTDTEGKEYTSRFLITAMGLLNEPTYPEIPGVKDFKGVSMHTARWPDNVSLEGKRVGIIGTGATGIQTIQEIVKTVGHLTVFQRTPNWSAPLHNAKISPEEMDRIRSRYPEIFRLCNESYSCFVHAADNRRTFDVPETERLQFWEDLYAQPGFKKWLSNFGDINTDRAANAAFSDFIANKIRQRVHDPETAEKLIPKNHGFGTRRVPLETFYFEAYNRPNVDLIDIHEDRIERITETGIRLTSGHQVELDVLIYATGFDAVTGAFTAVDFRGTHGESIEEVWSEGPRTQLGLFVHGFPNMMMILGPHQMFGNIPRSIEFAVDWVSDCIRYCAQNGITRVEAVPEKVDEWTEHVHKCAEGMLANEVDSWMTGINKNLKHKQKRIIARYWGPAPGYRKQAADVASRKYSDLSLS</sequence>
<dbReference type="HOGENOM" id="CLU_006937_8_0_1"/>
<dbReference type="InterPro" id="IPR050775">
    <property type="entry name" value="FAD-binding_Monooxygenases"/>
</dbReference>
<name>A0A0D2B1K8_9EURO</name>
<accession>A0A0D2B1K8</accession>
<keyword evidence="3" id="KW-0521">NADP</keyword>
<keyword evidence="1" id="KW-0285">Flavoprotein</keyword>
<organism evidence="5 6">
    <name type="scientific">Exophiala spinifera</name>
    <dbReference type="NCBI Taxonomy" id="91928"/>
    <lineage>
        <taxon>Eukaryota</taxon>
        <taxon>Fungi</taxon>
        <taxon>Dikarya</taxon>
        <taxon>Ascomycota</taxon>
        <taxon>Pezizomycotina</taxon>
        <taxon>Eurotiomycetes</taxon>
        <taxon>Chaetothyriomycetidae</taxon>
        <taxon>Chaetothyriales</taxon>
        <taxon>Herpotrichiellaceae</taxon>
        <taxon>Exophiala</taxon>
    </lineage>
</organism>
<keyword evidence="2" id="KW-0274">FAD</keyword>
<dbReference type="Gene3D" id="3.50.50.60">
    <property type="entry name" value="FAD/NAD(P)-binding domain"/>
    <property type="match status" value="2"/>
</dbReference>
<dbReference type="PANTHER" id="PTHR43098">
    <property type="entry name" value="L-ORNITHINE N(5)-MONOOXYGENASE-RELATED"/>
    <property type="match status" value="1"/>
</dbReference>
<evidence type="ECO:0000256" key="4">
    <source>
        <dbReference type="ARBA" id="ARBA00023002"/>
    </source>
</evidence>
<dbReference type="STRING" id="91928.A0A0D2B1K8"/>
<dbReference type="AlphaFoldDB" id="A0A0D2B1K8"/>
<dbReference type="Pfam" id="PF13738">
    <property type="entry name" value="Pyr_redox_3"/>
    <property type="match status" value="1"/>
</dbReference>
<dbReference type="EMBL" id="KN847497">
    <property type="protein sequence ID" value="KIW12828.1"/>
    <property type="molecule type" value="Genomic_DNA"/>
</dbReference>
<dbReference type="VEuPathDB" id="FungiDB:PV08_08015"/>
<dbReference type="SUPFAM" id="SSF51905">
    <property type="entry name" value="FAD/NAD(P)-binding domain"/>
    <property type="match status" value="3"/>
</dbReference>
<dbReference type="PANTHER" id="PTHR43098:SF5">
    <property type="entry name" value="DUAL-FUNCTIONAL MONOOXYGENASE_METHYLTRANSFERASE PSOF"/>
    <property type="match status" value="1"/>
</dbReference>
<dbReference type="InterPro" id="IPR036188">
    <property type="entry name" value="FAD/NAD-bd_sf"/>
</dbReference>
<dbReference type="GeneID" id="27335098"/>
<proteinExistence type="predicted"/>
<keyword evidence="4" id="KW-0560">Oxidoreductase</keyword>